<gene>
    <name evidence="2" type="ORF">DFP72DRAFT_1170635</name>
</gene>
<proteinExistence type="predicted"/>
<evidence type="ECO:0000313" key="3">
    <source>
        <dbReference type="Proteomes" id="UP000521943"/>
    </source>
</evidence>
<feature type="region of interest" description="Disordered" evidence="1">
    <location>
        <begin position="137"/>
        <end position="180"/>
    </location>
</feature>
<dbReference type="OrthoDB" id="3257151at2759"/>
<feature type="compositionally biased region" description="Basic and acidic residues" evidence="1">
    <location>
        <begin position="161"/>
        <end position="171"/>
    </location>
</feature>
<dbReference type="Proteomes" id="UP000521943">
    <property type="component" value="Unassembled WGS sequence"/>
</dbReference>
<evidence type="ECO:0000313" key="2">
    <source>
        <dbReference type="EMBL" id="KAF6753868.1"/>
    </source>
</evidence>
<comment type="caution">
    <text evidence="2">The sequence shown here is derived from an EMBL/GenBank/DDBJ whole genome shotgun (WGS) entry which is preliminary data.</text>
</comment>
<feature type="compositionally biased region" description="Polar residues" evidence="1">
    <location>
        <begin position="88"/>
        <end position="100"/>
    </location>
</feature>
<reference evidence="2 3" key="1">
    <citation type="submission" date="2020-07" db="EMBL/GenBank/DDBJ databases">
        <title>Comparative genomics of pyrophilous fungi reveals a link between fire events and developmental genes.</title>
        <authorList>
            <consortium name="DOE Joint Genome Institute"/>
            <person name="Steindorff A.S."/>
            <person name="Carver A."/>
            <person name="Calhoun S."/>
            <person name="Stillman K."/>
            <person name="Liu H."/>
            <person name="Lipzen A."/>
            <person name="Pangilinan J."/>
            <person name="Labutti K."/>
            <person name="Bruns T.D."/>
            <person name="Grigoriev I.V."/>
        </authorList>
    </citation>
    <scope>NUCLEOTIDE SEQUENCE [LARGE SCALE GENOMIC DNA]</scope>
    <source>
        <strain evidence="2 3">CBS 144469</strain>
    </source>
</reference>
<keyword evidence="3" id="KW-1185">Reference proteome</keyword>
<feature type="compositionally biased region" description="Low complexity" evidence="1">
    <location>
        <begin position="31"/>
        <end position="46"/>
    </location>
</feature>
<sequence>MYHESRQPDESAVSLTEVCASPVAPQSVTRLPSLLPSSPSHNGPPSRLRPSRTLQEAKTHANRIGVPQANDDDSHSNADDDSHPPFTSRASQPFGSSTAASPPPPLERPWAAARALDAAKVHKWWYCCRGRAKKLGIELPEGSYEMSDVGDVEAEEEEEQEERKAREERGEKARRRRVRV</sequence>
<dbReference type="EMBL" id="JACGCI010000037">
    <property type="protein sequence ID" value="KAF6753868.1"/>
    <property type="molecule type" value="Genomic_DNA"/>
</dbReference>
<dbReference type="AlphaFoldDB" id="A0A8H6HVA5"/>
<name>A0A8H6HVA5_9AGAR</name>
<accession>A0A8H6HVA5</accession>
<protein>
    <submittedName>
        <fullName evidence="2">Uncharacterized protein</fullName>
    </submittedName>
</protein>
<feature type="region of interest" description="Disordered" evidence="1">
    <location>
        <begin position="29"/>
        <end position="108"/>
    </location>
</feature>
<evidence type="ECO:0000256" key="1">
    <source>
        <dbReference type="SAM" id="MobiDB-lite"/>
    </source>
</evidence>
<feature type="compositionally biased region" description="Acidic residues" evidence="1">
    <location>
        <begin position="148"/>
        <end position="160"/>
    </location>
</feature>
<feature type="compositionally biased region" description="Basic and acidic residues" evidence="1">
    <location>
        <begin position="72"/>
        <end position="83"/>
    </location>
</feature>
<organism evidence="2 3">
    <name type="scientific">Ephemerocybe angulata</name>
    <dbReference type="NCBI Taxonomy" id="980116"/>
    <lineage>
        <taxon>Eukaryota</taxon>
        <taxon>Fungi</taxon>
        <taxon>Dikarya</taxon>
        <taxon>Basidiomycota</taxon>
        <taxon>Agaricomycotina</taxon>
        <taxon>Agaricomycetes</taxon>
        <taxon>Agaricomycetidae</taxon>
        <taxon>Agaricales</taxon>
        <taxon>Agaricineae</taxon>
        <taxon>Psathyrellaceae</taxon>
        <taxon>Ephemerocybe</taxon>
    </lineage>
</organism>